<dbReference type="EMBL" id="FOSV01000023">
    <property type="protein sequence ID" value="SFL74312.1"/>
    <property type="molecule type" value="Genomic_DNA"/>
</dbReference>
<dbReference type="InterPro" id="IPR019285">
    <property type="entry name" value="DUF2336"/>
</dbReference>
<proteinExistence type="predicted"/>
<organism evidence="1 2">
    <name type="scientific">Methylorubrum salsuginis</name>
    <dbReference type="NCBI Taxonomy" id="414703"/>
    <lineage>
        <taxon>Bacteria</taxon>
        <taxon>Pseudomonadati</taxon>
        <taxon>Pseudomonadota</taxon>
        <taxon>Alphaproteobacteria</taxon>
        <taxon>Hyphomicrobiales</taxon>
        <taxon>Methylobacteriaceae</taxon>
        <taxon>Methylorubrum</taxon>
    </lineage>
</organism>
<dbReference type="Pfam" id="PF10098">
    <property type="entry name" value="DUF2336"/>
    <property type="match status" value="1"/>
</dbReference>
<dbReference type="AlphaFoldDB" id="A0A1I4K6A3"/>
<dbReference type="RefSeq" id="WP_091950606.1">
    <property type="nucleotide sequence ID" value="NZ_FOSV01000023.1"/>
</dbReference>
<name>A0A1I4K6A3_9HYPH</name>
<evidence type="ECO:0000313" key="1">
    <source>
        <dbReference type="EMBL" id="SFL74312.1"/>
    </source>
</evidence>
<sequence length="376" mass="39800">MLARPHSRAQLDALVARIERALRDGDRALQSQLVLESAGLLTKRWSRLPVADKPAFDALLHGLCAQIDTNARKTFAEGLADLRLGPPRTTRALAGDAATVAAPLLSRCTSLPPEVLAEVAERGGEAHRLALAARADLAPAVTDALVRCGGARVAARLLDNPGARFSPDGLGGLLACARESEAVTLRLALRPDLPPEQSPALLDLTRVRALTELRFDLHRDDDPDPEDLIEAVAVILGRAVPEPRLARFASSDAFVRQRFAAAPPGPVQLGRWAALRRTEDVLAGLARAAGLPLPLAIAAFDAADPSALAAILGGLEHPWSLLKALLILRHGEDVAAATTGLAYDRHRRLGPLAARRLVRLGALRAGHLAFPAADVA</sequence>
<gene>
    <name evidence="1" type="ORF">SAMN04488125_12319</name>
</gene>
<dbReference type="OrthoDB" id="7888976at2"/>
<dbReference type="STRING" id="414703.SAMN04488125_12319"/>
<reference evidence="2" key="1">
    <citation type="submission" date="2016-10" db="EMBL/GenBank/DDBJ databases">
        <authorList>
            <person name="Varghese N."/>
            <person name="Submissions S."/>
        </authorList>
    </citation>
    <scope>NUCLEOTIDE SEQUENCE [LARGE SCALE GENOMIC DNA]</scope>
    <source>
        <strain evidence="2">CGMCC 1.6474</strain>
    </source>
</reference>
<accession>A0A1I4K6A3</accession>
<protein>
    <submittedName>
        <fullName evidence="1">Uncharacterized conserved protein, DUF2336 family</fullName>
    </submittedName>
</protein>
<evidence type="ECO:0000313" key="2">
    <source>
        <dbReference type="Proteomes" id="UP000198804"/>
    </source>
</evidence>
<keyword evidence="2" id="KW-1185">Reference proteome</keyword>
<dbReference type="Proteomes" id="UP000198804">
    <property type="component" value="Unassembled WGS sequence"/>
</dbReference>